<dbReference type="GO" id="GO:0005759">
    <property type="term" value="C:mitochondrial matrix"/>
    <property type="evidence" value="ECO:0007669"/>
    <property type="project" value="TreeGrafter"/>
</dbReference>
<comment type="caution">
    <text evidence="5">The sequence shown here is derived from an EMBL/GenBank/DDBJ whole genome shotgun (WGS) entry which is preliminary data.</text>
</comment>
<dbReference type="InterPro" id="IPR015424">
    <property type="entry name" value="PyrdxlP-dep_Trfase"/>
</dbReference>
<keyword evidence="6" id="KW-1185">Reference proteome</keyword>
<evidence type="ECO:0008006" key="7">
    <source>
        <dbReference type="Google" id="ProtNLM"/>
    </source>
</evidence>
<accession>A0AA39QAX2</accession>
<evidence type="ECO:0000313" key="6">
    <source>
        <dbReference type="Proteomes" id="UP001175228"/>
    </source>
</evidence>
<dbReference type="Gene3D" id="3.90.1150.10">
    <property type="entry name" value="Aspartate Aminotransferase, domain 1"/>
    <property type="match status" value="1"/>
</dbReference>
<organism evidence="5 6">
    <name type="scientific">Armillaria luteobubalina</name>
    <dbReference type="NCBI Taxonomy" id="153913"/>
    <lineage>
        <taxon>Eukaryota</taxon>
        <taxon>Fungi</taxon>
        <taxon>Dikarya</taxon>
        <taxon>Basidiomycota</taxon>
        <taxon>Agaricomycotina</taxon>
        <taxon>Agaricomycetes</taxon>
        <taxon>Agaricomycetidae</taxon>
        <taxon>Agaricales</taxon>
        <taxon>Marasmiineae</taxon>
        <taxon>Physalacriaceae</taxon>
        <taxon>Armillaria</taxon>
    </lineage>
</organism>
<evidence type="ECO:0000256" key="4">
    <source>
        <dbReference type="ARBA" id="ARBA00022679"/>
    </source>
</evidence>
<sequence>MKKFARLPIYQSRLIQSSPKSLPSGSRCFASQAAPSTRYKAATHIPSPQSANEATTKTLSRASTYLLPVYARPDFVLSHGKGSYVWDTEDRKYLDFSAGIAVNALGHADEGVVKVGRVFLAMPHPN</sequence>
<evidence type="ECO:0000313" key="5">
    <source>
        <dbReference type="EMBL" id="KAK0498546.1"/>
    </source>
</evidence>
<dbReference type="EMBL" id="JAUEPU010000011">
    <property type="protein sequence ID" value="KAK0498546.1"/>
    <property type="molecule type" value="Genomic_DNA"/>
</dbReference>
<proteinExistence type="inferred from homology"/>
<dbReference type="InterPro" id="IPR050103">
    <property type="entry name" value="Class-III_PLP-dep_AT"/>
</dbReference>
<keyword evidence="3" id="KW-0032">Aminotransferase</keyword>
<keyword evidence="4" id="KW-0808">Transferase</keyword>
<dbReference type="SUPFAM" id="SSF53383">
    <property type="entry name" value="PLP-dependent transferases"/>
    <property type="match status" value="1"/>
</dbReference>
<dbReference type="Proteomes" id="UP001175228">
    <property type="component" value="Unassembled WGS sequence"/>
</dbReference>
<dbReference type="Pfam" id="PF00202">
    <property type="entry name" value="Aminotran_3"/>
    <property type="match status" value="1"/>
</dbReference>
<protein>
    <recommendedName>
        <fullName evidence="7">Acetylornithine aminotransferase</fullName>
    </recommendedName>
</protein>
<gene>
    <name evidence="5" type="ORF">EDD18DRAFT_92838</name>
</gene>
<dbReference type="GO" id="GO:0030170">
    <property type="term" value="F:pyridoxal phosphate binding"/>
    <property type="evidence" value="ECO:0007669"/>
    <property type="project" value="InterPro"/>
</dbReference>
<comment type="similarity">
    <text evidence="2">Belongs to the class-III pyridoxal-phosphate-dependent aminotransferase family.</text>
</comment>
<dbReference type="PANTHER" id="PTHR11986:SF79">
    <property type="entry name" value="ACETYLORNITHINE AMINOTRANSFERASE, MITOCHONDRIAL"/>
    <property type="match status" value="1"/>
</dbReference>
<dbReference type="PANTHER" id="PTHR11986">
    <property type="entry name" value="AMINOTRANSFERASE CLASS III"/>
    <property type="match status" value="1"/>
</dbReference>
<dbReference type="GO" id="GO:0008483">
    <property type="term" value="F:transaminase activity"/>
    <property type="evidence" value="ECO:0007669"/>
    <property type="project" value="UniProtKB-KW"/>
</dbReference>
<dbReference type="GO" id="GO:0042802">
    <property type="term" value="F:identical protein binding"/>
    <property type="evidence" value="ECO:0007669"/>
    <property type="project" value="TreeGrafter"/>
</dbReference>
<dbReference type="InterPro" id="IPR015422">
    <property type="entry name" value="PyrdxlP-dep_Trfase_small"/>
</dbReference>
<dbReference type="InterPro" id="IPR005814">
    <property type="entry name" value="Aminotrans_3"/>
</dbReference>
<name>A0AA39QAX2_9AGAR</name>
<evidence type="ECO:0000256" key="2">
    <source>
        <dbReference type="ARBA" id="ARBA00008954"/>
    </source>
</evidence>
<comment type="cofactor">
    <cofactor evidence="1">
        <name>pyridoxal 5'-phosphate</name>
        <dbReference type="ChEBI" id="CHEBI:597326"/>
    </cofactor>
</comment>
<reference evidence="5" key="1">
    <citation type="submission" date="2023-06" db="EMBL/GenBank/DDBJ databases">
        <authorList>
            <consortium name="Lawrence Berkeley National Laboratory"/>
            <person name="Ahrendt S."/>
            <person name="Sahu N."/>
            <person name="Indic B."/>
            <person name="Wong-Bajracharya J."/>
            <person name="Merenyi Z."/>
            <person name="Ke H.-M."/>
            <person name="Monk M."/>
            <person name="Kocsube S."/>
            <person name="Drula E."/>
            <person name="Lipzen A."/>
            <person name="Balint B."/>
            <person name="Henrissat B."/>
            <person name="Andreopoulos B."/>
            <person name="Martin F.M."/>
            <person name="Harder C.B."/>
            <person name="Rigling D."/>
            <person name="Ford K.L."/>
            <person name="Foster G.D."/>
            <person name="Pangilinan J."/>
            <person name="Papanicolaou A."/>
            <person name="Barry K."/>
            <person name="LaButti K."/>
            <person name="Viragh M."/>
            <person name="Koriabine M."/>
            <person name="Yan M."/>
            <person name="Riley R."/>
            <person name="Champramary S."/>
            <person name="Plett K.L."/>
            <person name="Tsai I.J."/>
            <person name="Slot J."/>
            <person name="Sipos G."/>
            <person name="Plett J."/>
            <person name="Nagy L.G."/>
            <person name="Grigoriev I.V."/>
        </authorList>
    </citation>
    <scope>NUCLEOTIDE SEQUENCE</scope>
    <source>
        <strain evidence="5">HWK02</strain>
    </source>
</reference>
<evidence type="ECO:0000256" key="1">
    <source>
        <dbReference type="ARBA" id="ARBA00001933"/>
    </source>
</evidence>
<dbReference type="AlphaFoldDB" id="A0AA39QAX2"/>
<evidence type="ECO:0000256" key="3">
    <source>
        <dbReference type="ARBA" id="ARBA00022576"/>
    </source>
</evidence>